<keyword evidence="2" id="KW-0472">Membrane</keyword>
<keyword evidence="2" id="KW-1133">Transmembrane helix</keyword>
<protein>
    <submittedName>
        <fullName evidence="3">Uncharacterized protein</fullName>
    </submittedName>
</protein>
<evidence type="ECO:0000256" key="1">
    <source>
        <dbReference type="SAM" id="MobiDB-lite"/>
    </source>
</evidence>
<feature type="compositionally biased region" description="Basic and acidic residues" evidence="1">
    <location>
        <begin position="291"/>
        <end position="300"/>
    </location>
</feature>
<sequence>MALASALPAEVAGAATGTCYGIRGSSDKSLGSVNVPSQCQSKRPARCSRKKLARCVSHPCYRPARWSAKLSSCGAGLASSSLALHHTASCLKGSSHLGTARQVHNSFGRQCHCDMPRLCCLLHRVKCSQQCCSDSSGGNPVFRVKAHGWVPSALTPLRRFKICTCGQNHSSRSPTERPGSHRFEAKKAEDHSEEMKRESANAGTIQAPCGPDQSLNRTEKNSLLDPQPTPSSGPFVDKKNLQGEGSPSVPGGPPVPGTGLGPSLPGTRPPGPPVPGTGLPGRRASWSPGYRQDENRGKRTPIHRDVGRLIDNAVAFVMPREKGDLRDVILVCLSFSVLVYLSQKLVCVYFAMHYYGM</sequence>
<dbReference type="OrthoDB" id="1938779at2759"/>
<feature type="region of interest" description="Disordered" evidence="1">
    <location>
        <begin position="167"/>
        <end position="300"/>
    </location>
</feature>
<comment type="caution">
    <text evidence="3">The sequence shown here is derived from an EMBL/GenBank/DDBJ whole genome shotgun (WGS) entry which is preliminary data.</text>
</comment>
<dbReference type="Proteomes" id="UP000265515">
    <property type="component" value="Unassembled WGS sequence"/>
</dbReference>
<dbReference type="EMBL" id="BFEA01000512">
    <property type="protein sequence ID" value="GBG85277.1"/>
    <property type="molecule type" value="Genomic_DNA"/>
</dbReference>
<name>A0A388LSJ0_CHABU</name>
<gene>
    <name evidence="3" type="ORF">CBR_g39845</name>
</gene>
<evidence type="ECO:0000313" key="3">
    <source>
        <dbReference type="EMBL" id="GBG85277.1"/>
    </source>
</evidence>
<proteinExistence type="predicted"/>
<feature type="transmembrane region" description="Helical" evidence="2">
    <location>
        <begin position="328"/>
        <end position="352"/>
    </location>
</feature>
<organism evidence="3 4">
    <name type="scientific">Chara braunii</name>
    <name type="common">Braun's stonewort</name>
    <dbReference type="NCBI Taxonomy" id="69332"/>
    <lineage>
        <taxon>Eukaryota</taxon>
        <taxon>Viridiplantae</taxon>
        <taxon>Streptophyta</taxon>
        <taxon>Charophyceae</taxon>
        <taxon>Charales</taxon>
        <taxon>Characeae</taxon>
        <taxon>Chara</taxon>
    </lineage>
</organism>
<reference evidence="3 4" key="1">
    <citation type="journal article" date="2018" name="Cell">
        <title>The Chara Genome: Secondary Complexity and Implications for Plant Terrestrialization.</title>
        <authorList>
            <person name="Nishiyama T."/>
            <person name="Sakayama H."/>
            <person name="Vries J.D."/>
            <person name="Buschmann H."/>
            <person name="Saint-Marcoux D."/>
            <person name="Ullrich K.K."/>
            <person name="Haas F.B."/>
            <person name="Vanderstraeten L."/>
            <person name="Becker D."/>
            <person name="Lang D."/>
            <person name="Vosolsobe S."/>
            <person name="Rombauts S."/>
            <person name="Wilhelmsson P.K.I."/>
            <person name="Janitza P."/>
            <person name="Kern R."/>
            <person name="Heyl A."/>
            <person name="Rumpler F."/>
            <person name="Villalobos L.I.A.C."/>
            <person name="Clay J.M."/>
            <person name="Skokan R."/>
            <person name="Toyoda A."/>
            <person name="Suzuki Y."/>
            <person name="Kagoshima H."/>
            <person name="Schijlen E."/>
            <person name="Tajeshwar N."/>
            <person name="Catarino B."/>
            <person name="Hetherington A.J."/>
            <person name="Saltykova A."/>
            <person name="Bonnot C."/>
            <person name="Breuninger H."/>
            <person name="Symeonidi A."/>
            <person name="Radhakrishnan G.V."/>
            <person name="Van Nieuwerburgh F."/>
            <person name="Deforce D."/>
            <person name="Chang C."/>
            <person name="Karol K.G."/>
            <person name="Hedrich R."/>
            <person name="Ulvskov P."/>
            <person name="Glockner G."/>
            <person name="Delwiche C.F."/>
            <person name="Petrasek J."/>
            <person name="Van de Peer Y."/>
            <person name="Friml J."/>
            <person name="Beilby M."/>
            <person name="Dolan L."/>
            <person name="Kohara Y."/>
            <person name="Sugano S."/>
            <person name="Fujiyama A."/>
            <person name="Delaux P.-M."/>
            <person name="Quint M."/>
            <person name="TheiBen G."/>
            <person name="Hagemann M."/>
            <person name="Harholt J."/>
            <person name="Dunand C."/>
            <person name="Zachgo S."/>
            <person name="Langdale J."/>
            <person name="Maumus F."/>
            <person name="Straeten D.V.D."/>
            <person name="Gould S.B."/>
            <person name="Rensing S.A."/>
        </authorList>
    </citation>
    <scope>NUCLEOTIDE SEQUENCE [LARGE SCALE GENOMIC DNA]</scope>
    <source>
        <strain evidence="3 4">S276</strain>
    </source>
</reference>
<keyword evidence="4" id="KW-1185">Reference proteome</keyword>
<dbReference type="AlphaFoldDB" id="A0A388LSJ0"/>
<evidence type="ECO:0000256" key="2">
    <source>
        <dbReference type="SAM" id="Phobius"/>
    </source>
</evidence>
<keyword evidence="2" id="KW-0812">Transmembrane</keyword>
<dbReference type="Gramene" id="GBG85277">
    <property type="protein sequence ID" value="GBG85277"/>
    <property type="gene ID" value="CBR_g39845"/>
</dbReference>
<evidence type="ECO:0000313" key="4">
    <source>
        <dbReference type="Proteomes" id="UP000265515"/>
    </source>
</evidence>
<accession>A0A388LSJ0</accession>
<feature type="compositionally biased region" description="Basic and acidic residues" evidence="1">
    <location>
        <begin position="174"/>
        <end position="199"/>
    </location>
</feature>